<proteinExistence type="predicted"/>
<keyword evidence="3" id="KW-1185">Reference proteome</keyword>
<dbReference type="Gramene" id="Ma01_t14960.1">
    <property type="protein sequence ID" value="Ma01_p14960.1"/>
    <property type="gene ID" value="Ma01_g14960"/>
</dbReference>
<evidence type="ECO:0000313" key="2">
    <source>
        <dbReference type="EnsemblPlants" id="Ma01_p14960.1"/>
    </source>
</evidence>
<reference evidence="1" key="1">
    <citation type="submission" date="2021-03" db="EMBL/GenBank/DDBJ databases">
        <authorList>
            <consortium name="Genoscope - CEA"/>
            <person name="William W."/>
        </authorList>
    </citation>
    <scope>NUCLEOTIDE SEQUENCE</scope>
    <source>
        <strain evidence="1">Doubled-haploid Pahang</strain>
    </source>
</reference>
<dbReference type="EnsemblPlants" id="Ma01_t14960.1">
    <property type="protein sequence ID" value="Ma01_p14960.1"/>
    <property type="gene ID" value="Ma01_g14960"/>
</dbReference>
<dbReference type="EMBL" id="HG996466">
    <property type="protein sequence ID" value="CAG1859568.1"/>
    <property type="molecule type" value="Genomic_DNA"/>
</dbReference>
<dbReference type="InParanoid" id="A0A804HU89"/>
<gene>
    <name evidence="1" type="ORF">GSMUA_298630.1</name>
</gene>
<sequence length="101" mass="11451">MSNLRAICRRYAVIYSIYCCRSHGRLGFVPSAGYSDLRLPSPCFASSPFVVDDAPRMGPGSRANPRRTITRVSNWNSEKSRHETLVMPWYGFWLDAWGCSS</sequence>
<dbReference type="AlphaFoldDB" id="A0A804HU89"/>
<name>A0A804HU89_MUSAM</name>
<evidence type="ECO:0000313" key="1">
    <source>
        <dbReference type="EMBL" id="CAG1859568.1"/>
    </source>
</evidence>
<organism evidence="2 3">
    <name type="scientific">Musa acuminata subsp. malaccensis</name>
    <name type="common">Wild banana</name>
    <name type="synonym">Musa malaccensis</name>
    <dbReference type="NCBI Taxonomy" id="214687"/>
    <lineage>
        <taxon>Eukaryota</taxon>
        <taxon>Viridiplantae</taxon>
        <taxon>Streptophyta</taxon>
        <taxon>Embryophyta</taxon>
        <taxon>Tracheophyta</taxon>
        <taxon>Spermatophyta</taxon>
        <taxon>Magnoliopsida</taxon>
        <taxon>Liliopsida</taxon>
        <taxon>Zingiberales</taxon>
        <taxon>Musaceae</taxon>
        <taxon>Musa</taxon>
    </lineage>
</organism>
<dbReference type="Proteomes" id="UP000012960">
    <property type="component" value="Unplaced"/>
</dbReference>
<protein>
    <submittedName>
        <fullName evidence="1">(wild Malaysian banana) hypothetical protein</fullName>
    </submittedName>
</protein>
<reference evidence="2" key="2">
    <citation type="submission" date="2021-05" db="UniProtKB">
        <authorList>
            <consortium name="EnsemblPlants"/>
        </authorList>
    </citation>
    <scope>IDENTIFICATION</scope>
    <source>
        <strain evidence="2">subsp. malaccensis</strain>
    </source>
</reference>
<evidence type="ECO:0000313" key="3">
    <source>
        <dbReference type="Proteomes" id="UP000012960"/>
    </source>
</evidence>
<accession>A0A804HU89</accession>